<reference evidence="6" key="1">
    <citation type="submission" date="2013-04" db="EMBL/GenBank/DDBJ databases">
        <authorList>
            <person name="Qu J."/>
            <person name="Murali S.C."/>
            <person name="Bandaranaike D."/>
            <person name="Bellair M."/>
            <person name="Blankenburg K."/>
            <person name="Chao H."/>
            <person name="Dinh H."/>
            <person name="Doddapaneni H."/>
            <person name="Downs B."/>
            <person name="Dugan-Rocha S."/>
            <person name="Elkadiri S."/>
            <person name="Gnanaolivu R.D."/>
            <person name="Hernandez B."/>
            <person name="Javaid M."/>
            <person name="Jayaseelan J.C."/>
            <person name="Lee S."/>
            <person name="Li M."/>
            <person name="Ming W."/>
            <person name="Munidasa M."/>
            <person name="Muniz J."/>
            <person name="Nguyen L."/>
            <person name="Ongeri F."/>
            <person name="Osuji N."/>
            <person name="Pu L.-L."/>
            <person name="Puazo M."/>
            <person name="Qu C."/>
            <person name="Quiroz J."/>
            <person name="Raj R."/>
            <person name="Weissenberger G."/>
            <person name="Xin Y."/>
            <person name="Zou X."/>
            <person name="Han Y."/>
            <person name="Richards S."/>
            <person name="Worley K."/>
            <person name="Muzny D."/>
            <person name="Gibbs R."/>
        </authorList>
    </citation>
    <scope>NUCLEOTIDE SEQUENCE</scope>
    <source>
        <strain evidence="6">Sampled in the wild</strain>
    </source>
</reference>
<dbReference type="Pfam" id="PF01826">
    <property type="entry name" value="TIL"/>
    <property type="match status" value="1"/>
</dbReference>
<keyword evidence="2" id="KW-0646">Protease inhibitor</keyword>
<dbReference type="EMBL" id="KZ308264">
    <property type="protein sequence ID" value="KAG8226016.1"/>
    <property type="molecule type" value="Genomic_DNA"/>
</dbReference>
<comment type="similarity">
    <text evidence="1">Belongs to the serine protease inhibitor-like (TIL domain-containing) family.</text>
</comment>
<accession>A0A8K0K185</accession>
<dbReference type="OrthoDB" id="7695409at2759"/>
<evidence type="ECO:0000313" key="6">
    <source>
        <dbReference type="EMBL" id="KAG8226016.1"/>
    </source>
</evidence>
<evidence type="ECO:0000313" key="7">
    <source>
        <dbReference type="Proteomes" id="UP000792457"/>
    </source>
</evidence>
<evidence type="ECO:0000256" key="3">
    <source>
        <dbReference type="ARBA" id="ARBA00022900"/>
    </source>
</evidence>
<evidence type="ECO:0000259" key="5">
    <source>
        <dbReference type="Pfam" id="PF01826"/>
    </source>
</evidence>
<dbReference type="Gene3D" id="2.10.25.10">
    <property type="entry name" value="Laminin"/>
    <property type="match status" value="1"/>
</dbReference>
<evidence type="ECO:0000256" key="2">
    <source>
        <dbReference type="ARBA" id="ARBA00022690"/>
    </source>
</evidence>
<comment type="caution">
    <text evidence="6">The sequence shown here is derived from an EMBL/GenBank/DDBJ whole genome shotgun (WGS) entry which is preliminary data.</text>
</comment>
<dbReference type="InterPro" id="IPR002919">
    <property type="entry name" value="TIL_dom"/>
</dbReference>
<dbReference type="CDD" id="cd19941">
    <property type="entry name" value="TIL"/>
    <property type="match status" value="1"/>
</dbReference>
<dbReference type="InterPro" id="IPR036084">
    <property type="entry name" value="Ser_inhib-like_sf"/>
</dbReference>
<evidence type="ECO:0000256" key="4">
    <source>
        <dbReference type="ARBA" id="ARBA00023157"/>
    </source>
</evidence>
<organism evidence="6 7">
    <name type="scientific">Ladona fulva</name>
    <name type="common">Scarce chaser dragonfly</name>
    <name type="synonym">Libellula fulva</name>
    <dbReference type="NCBI Taxonomy" id="123851"/>
    <lineage>
        <taxon>Eukaryota</taxon>
        <taxon>Metazoa</taxon>
        <taxon>Ecdysozoa</taxon>
        <taxon>Arthropoda</taxon>
        <taxon>Hexapoda</taxon>
        <taxon>Insecta</taxon>
        <taxon>Pterygota</taxon>
        <taxon>Palaeoptera</taxon>
        <taxon>Odonata</taxon>
        <taxon>Epiprocta</taxon>
        <taxon>Anisoptera</taxon>
        <taxon>Libelluloidea</taxon>
        <taxon>Libellulidae</taxon>
        <taxon>Ladona</taxon>
    </lineage>
</organism>
<dbReference type="SUPFAM" id="SSF57567">
    <property type="entry name" value="Serine protease inhibitors"/>
    <property type="match status" value="1"/>
</dbReference>
<dbReference type="AlphaFoldDB" id="A0A8K0K185"/>
<reference evidence="6" key="2">
    <citation type="submission" date="2017-10" db="EMBL/GenBank/DDBJ databases">
        <title>Ladona fulva Genome sequencing and assembly.</title>
        <authorList>
            <person name="Murali S."/>
            <person name="Richards S."/>
            <person name="Bandaranaike D."/>
            <person name="Bellair M."/>
            <person name="Blankenburg K."/>
            <person name="Chao H."/>
            <person name="Dinh H."/>
            <person name="Doddapaneni H."/>
            <person name="Dugan-Rocha S."/>
            <person name="Elkadiri S."/>
            <person name="Gnanaolivu R."/>
            <person name="Hernandez B."/>
            <person name="Skinner E."/>
            <person name="Javaid M."/>
            <person name="Lee S."/>
            <person name="Li M."/>
            <person name="Ming W."/>
            <person name="Munidasa M."/>
            <person name="Muniz J."/>
            <person name="Nguyen L."/>
            <person name="Hughes D."/>
            <person name="Osuji N."/>
            <person name="Pu L.-L."/>
            <person name="Puazo M."/>
            <person name="Qu C."/>
            <person name="Quiroz J."/>
            <person name="Raj R."/>
            <person name="Weissenberger G."/>
            <person name="Xin Y."/>
            <person name="Zou X."/>
            <person name="Han Y."/>
            <person name="Worley K."/>
            <person name="Muzny D."/>
            <person name="Gibbs R."/>
        </authorList>
    </citation>
    <scope>NUCLEOTIDE SEQUENCE</scope>
    <source>
        <strain evidence="6">Sampled in the wild</strain>
    </source>
</reference>
<keyword evidence="4" id="KW-1015">Disulfide bond</keyword>
<sequence>MKGEGLMRRPRGVRGGEGDNTVEVVAAQGWHRHKAPPRELACRRDEVFQECGSACPRTCLSIRSPRACPNTCSVGCFCREGMVRDYSGRCIQENECP</sequence>
<dbReference type="FunFam" id="2.10.25.10:FF:000055">
    <property type="entry name" value="alpha-tectorin isoform X1"/>
    <property type="match status" value="1"/>
</dbReference>
<name>A0A8K0K185_LADFU</name>
<protein>
    <recommendedName>
        <fullName evidence="5">TIL domain-containing protein</fullName>
    </recommendedName>
</protein>
<dbReference type="PANTHER" id="PTHR23259">
    <property type="entry name" value="RIDDLE"/>
    <property type="match status" value="1"/>
</dbReference>
<evidence type="ECO:0000256" key="1">
    <source>
        <dbReference type="ARBA" id="ARBA00007611"/>
    </source>
</evidence>
<dbReference type="InterPro" id="IPR051368">
    <property type="entry name" value="SerProtInhib-TIL_Domain"/>
</dbReference>
<proteinExistence type="inferred from homology"/>
<keyword evidence="7" id="KW-1185">Reference proteome</keyword>
<dbReference type="Proteomes" id="UP000792457">
    <property type="component" value="Unassembled WGS sequence"/>
</dbReference>
<dbReference type="PANTHER" id="PTHR23259:SF70">
    <property type="entry name" value="ACCESSORY GLAND PROTEIN ACP62F-RELATED"/>
    <property type="match status" value="1"/>
</dbReference>
<keyword evidence="3" id="KW-0722">Serine protease inhibitor</keyword>
<gene>
    <name evidence="6" type="ORF">J437_LFUL004137</name>
</gene>
<dbReference type="GO" id="GO:0004867">
    <property type="term" value="F:serine-type endopeptidase inhibitor activity"/>
    <property type="evidence" value="ECO:0007669"/>
    <property type="project" value="UniProtKB-KW"/>
</dbReference>
<feature type="domain" description="TIL" evidence="5">
    <location>
        <begin position="42"/>
        <end position="96"/>
    </location>
</feature>